<sequence>GDQARDRDRDRAPGNAGAAVQGDPAQRRLHPDGARRGHPAQGHPAHVHPPGRRHHDRGPHQGQGRRHQVPQGARRALHGEPQQRGPHLHHRARL</sequence>
<proteinExistence type="predicted"/>
<keyword evidence="2" id="KW-0378">Hydrolase</keyword>
<feature type="region of interest" description="Disordered" evidence="1">
    <location>
        <begin position="1"/>
        <end position="94"/>
    </location>
</feature>
<dbReference type="GO" id="GO:0006508">
    <property type="term" value="P:proteolysis"/>
    <property type="evidence" value="ECO:0007669"/>
    <property type="project" value="UniProtKB-KW"/>
</dbReference>
<evidence type="ECO:0000313" key="2">
    <source>
        <dbReference type="EMBL" id="CAA9510044.1"/>
    </source>
</evidence>
<keyword evidence="2" id="KW-0645">Protease</keyword>
<feature type="compositionally biased region" description="Basic and acidic residues" evidence="1">
    <location>
        <begin position="25"/>
        <end position="35"/>
    </location>
</feature>
<protein>
    <submittedName>
        <fullName evidence="2">ATP-dependent Clp protease adaptor protein ClpS</fullName>
    </submittedName>
</protein>
<reference evidence="2" key="1">
    <citation type="submission" date="2020-02" db="EMBL/GenBank/DDBJ databases">
        <authorList>
            <person name="Meier V. D."/>
        </authorList>
    </citation>
    <scope>NUCLEOTIDE SEQUENCE</scope>
    <source>
        <strain evidence="2">AVDCRST_MAG12</strain>
    </source>
</reference>
<feature type="compositionally biased region" description="Basic and acidic residues" evidence="1">
    <location>
        <begin position="1"/>
        <end position="12"/>
    </location>
</feature>
<dbReference type="GO" id="GO:0008233">
    <property type="term" value="F:peptidase activity"/>
    <property type="evidence" value="ECO:0007669"/>
    <property type="project" value="UniProtKB-KW"/>
</dbReference>
<feature type="compositionally biased region" description="Basic residues" evidence="1">
    <location>
        <begin position="45"/>
        <end position="68"/>
    </location>
</feature>
<gene>
    <name evidence="2" type="ORF">AVDCRST_MAG12-3168</name>
</gene>
<evidence type="ECO:0000256" key="1">
    <source>
        <dbReference type="SAM" id="MobiDB-lite"/>
    </source>
</evidence>
<feature type="non-terminal residue" evidence="2">
    <location>
        <position position="1"/>
    </location>
</feature>
<accession>A0A6J4T051</accession>
<feature type="non-terminal residue" evidence="2">
    <location>
        <position position="94"/>
    </location>
</feature>
<organism evidence="2">
    <name type="scientific">uncultured Rubrobacteraceae bacterium</name>
    <dbReference type="NCBI Taxonomy" id="349277"/>
    <lineage>
        <taxon>Bacteria</taxon>
        <taxon>Bacillati</taxon>
        <taxon>Actinomycetota</taxon>
        <taxon>Rubrobacteria</taxon>
        <taxon>Rubrobacterales</taxon>
        <taxon>Rubrobacteraceae</taxon>
        <taxon>environmental samples</taxon>
    </lineage>
</organism>
<dbReference type="AlphaFoldDB" id="A0A6J4T051"/>
<dbReference type="EMBL" id="CADCVK010000441">
    <property type="protein sequence ID" value="CAA9510044.1"/>
    <property type="molecule type" value="Genomic_DNA"/>
</dbReference>
<name>A0A6J4T051_9ACTN</name>